<organism evidence="4 5">
    <name type="scientific">Pelistega suis</name>
    <dbReference type="NCBI Taxonomy" id="1631957"/>
    <lineage>
        <taxon>Bacteria</taxon>
        <taxon>Pseudomonadati</taxon>
        <taxon>Pseudomonadota</taxon>
        <taxon>Betaproteobacteria</taxon>
        <taxon>Burkholderiales</taxon>
        <taxon>Alcaligenaceae</taxon>
        <taxon>Pelistega</taxon>
    </lineage>
</organism>
<dbReference type="PANTHER" id="PTHR22916">
    <property type="entry name" value="GLYCOSYLTRANSFERASE"/>
    <property type="match status" value="1"/>
</dbReference>
<keyword evidence="1" id="KW-0328">Glycosyltransferase</keyword>
<keyword evidence="5" id="KW-1185">Reference proteome</keyword>
<evidence type="ECO:0000259" key="3">
    <source>
        <dbReference type="Pfam" id="PF00535"/>
    </source>
</evidence>
<accession>A0A849P6G5</accession>
<gene>
    <name evidence="4" type="ORF">HKX39_05415</name>
</gene>
<evidence type="ECO:0000313" key="5">
    <source>
        <dbReference type="Proteomes" id="UP000537862"/>
    </source>
</evidence>
<name>A0A849P6G5_9BURK</name>
<dbReference type="Proteomes" id="UP000537862">
    <property type="component" value="Unassembled WGS sequence"/>
</dbReference>
<evidence type="ECO:0000256" key="1">
    <source>
        <dbReference type="ARBA" id="ARBA00022676"/>
    </source>
</evidence>
<feature type="domain" description="Glycosyltransferase 2-like" evidence="3">
    <location>
        <begin position="6"/>
        <end position="118"/>
    </location>
</feature>
<sequence length="303" mass="35407">MSIAMSFIIPMYNVAPYLQRCIDSILAQTISKEILLIDDGSTDETLNIALSYVRQYPFIHLVANQHQGVSSVRNMGLRLAKGEFVFFLDADDCLAPGLDLQAIYTQIETHYPEAVIVKGLLQIHLPAPFNTINTSRPVMTTLEPHSMMVVGSIAFTEHMVRTDNCFIHTGSYFIRRAFLREHSIYFHEQTAFMEDFQFLCDVFEYDKPIVEISTLFFYYMRRYGSSFPLMGSMEVFHKKAGFLAYLREAMAHTQRLKPYLRYLYQRQLQEYQYIYDVVSIEYKYAIQGHPELRQWLFILPDEP</sequence>
<dbReference type="SUPFAM" id="SSF53448">
    <property type="entry name" value="Nucleotide-diphospho-sugar transferases"/>
    <property type="match status" value="1"/>
</dbReference>
<dbReference type="AlphaFoldDB" id="A0A849P6G5"/>
<dbReference type="PANTHER" id="PTHR22916:SF51">
    <property type="entry name" value="GLYCOSYLTRANSFERASE EPSH-RELATED"/>
    <property type="match status" value="1"/>
</dbReference>
<dbReference type="InterPro" id="IPR029044">
    <property type="entry name" value="Nucleotide-diphossugar_trans"/>
</dbReference>
<reference evidence="4 5" key="1">
    <citation type="submission" date="2020-05" db="EMBL/GenBank/DDBJ databases">
        <authorList>
            <person name="Niu N."/>
        </authorList>
    </citation>
    <scope>NUCLEOTIDE SEQUENCE [LARGE SCALE GENOMIC DNA]</scope>
    <source>
        <strain evidence="4 5">3340-03</strain>
    </source>
</reference>
<dbReference type="CDD" id="cd00761">
    <property type="entry name" value="Glyco_tranf_GTA_type"/>
    <property type="match status" value="1"/>
</dbReference>
<comment type="caution">
    <text evidence="4">The sequence shown here is derived from an EMBL/GenBank/DDBJ whole genome shotgun (WGS) entry which is preliminary data.</text>
</comment>
<dbReference type="Pfam" id="PF00535">
    <property type="entry name" value="Glycos_transf_2"/>
    <property type="match status" value="1"/>
</dbReference>
<evidence type="ECO:0000313" key="4">
    <source>
        <dbReference type="EMBL" id="NOL51613.1"/>
    </source>
</evidence>
<dbReference type="RefSeq" id="WP_171680316.1">
    <property type="nucleotide sequence ID" value="NZ_JABGBN010000003.1"/>
</dbReference>
<dbReference type="InterPro" id="IPR001173">
    <property type="entry name" value="Glyco_trans_2-like"/>
</dbReference>
<protein>
    <submittedName>
        <fullName evidence="4">Glycosyltransferase</fullName>
    </submittedName>
</protein>
<dbReference type="EMBL" id="JABGBN010000003">
    <property type="protein sequence ID" value="NOL51613.1"/>
    <property type="molecule type" value="Genomic_DNA"/>
</dbReference>
<evidence type="ECO:0000256" key="2">
    <source>
        <dbReference type="ARBA" id="ARBA00022679"/>
    </source>
</evidence>
<proteinExistence type="predicted"/>
<dbReference type="Gene3D" id="3.90.550.10">
    <property type="entry name" value="Spore Coat Polysaccharide Biosynthesis Protein SpsA, Chain A"/>
    <property type="match status" value="1"/>
</dbReference>
<keyword evidence="2 4" id="KW-0808">Transferase</keyword>
<dbReference type="GO" id="GO:0016758">
    <property type="term" value="F:hexosyltransferase activity"/>
    <property type="evidence" value="ECO:0007669"/>
    <property type="project" value="UniProtKB-ARBA"/>
</dbReference>